<reference evidence="5" key="1">
    <citation type="submission" date="2017-04" db="EMBL/GenBank/DDBJ databases">
        <title>Plasmodium gonderi genome.</title>
        <authorList>
            <person name="Arisue N."/>
            <person name="Honma H."/>
            <person name="Kawai S."/>
            <person name="Tougan T."/>
            <person name="Tanabe K."/>
            <person name="Horii T."/>
        </authorList>
    </citation>
    <scope>NUCLEOTIDE SEQUENCE [LARGE SCALE GENOMIC DNA]</scope>
    <source>
        <strain evidence="5">ATCC 30045</strain>
    </source>
</reference>
<feature type="region of interest" description="Disordered" evidence="3">
    <location>
        <begin position="259"/>
        <end position="280"/>
    </location>
</feature>
<accession>A0A1Y1JLQ3</accession>
<dbReference type="Pfam" id="PF13041">
    <property type="entry name" value="PPR_2"/>
    <property type="match status" value="1"/>
</dbReference>
<feature type="region of interest" description="Disordered" evidence="3">
    <location>
        <begin position="86"/>
        <end position="107"/>
    </location>
</feature>
<dbReference type="Proteomes" id="UP000195521">
    <property type="component" value="Unassembled WGS sequence"/>
</dbReference>
<feature type="compositionally biased region" description="Basic and acidic residues" evidence="3">
    <location>
        <begin position="303"/>
        <end position="317"/>
    </location>
</feature>
<dbReference type="InterPro" id="IPR002885">
    <property type="entry name" value="PPR_rpt"/>
</dbReference>
<organism evidence="4 5">
    <name type="scientific">Plasmodium gonderi</name>
    <dbReference type="NCBI Taxonomy" id="77519"/>
    <lineage>
        <taxon>Eukaryota</taxon>
        <taxon>Sar</taxon>
        <taxon>Alveolata</taxon>
        <taxon>Apicomplexa</taxon>
        <taxon>Aconoidasida</taxon>
        <taxon>Haemosporida</taxon>
        <taxon>Plasmodiidae</taxon>
        <taxon>Plasmodium</taxon>
        <taxon>Plasmodium (Plasmodium)</taxon>
    </lineage>
</organism>
<evidence type="ECO:0000313" key="4">
    <source>
        <dbReference type="EMBL" id="GAW83150.1"/>
    </source>
</evidence>
<dbReference type="OrthoDB" id="440666at2759"/>
<keyword evidence="5" id="KW-1185">Reference proteome</keyword>
<proteinExistence type="predicted"/>
<feature type="region of interest" description="Disordered" evidence="3">
    <location>
        <begin position="296"/>
        <end position="317"/>
    </location>
</feature>
<dbReference type="PANTHER" id="PTHR47447:SF17">
    <property type="entry name" value="OS12G0638900 PROTEIN"/>
    <property type="match status" value="1"/>
</dbReference>
<keyword evidence="1" id="KW-0677">Repeat</keyword>
<dbReference type="RefSeq" id="XP_028545739.1">
    <property type="nucleotide sequence ID" value="XM_028689938.1"/>
</dbReference>
<dbReference type="OMA" id="VIFACNM"/>
<dbReference type="AlphaFoldDB" id="A0A1Y1JLQ3"/>
<evidence type="ECO:0000313" key="5">
    <source>
        <dbReference type="Proteomes" id="UP000195521"/>
    </source>
</evidence>
<gene>
    <name evidence="4" type="ORF">PGO_134220</name>
</gene>
<dbReference type="EMBL" id="BDQF01000014">
    <property type="protein sequence ID" value="GAW83150.1"/>
    <property type="molecule type" value="Genomic_DNA"/>
</dbReference>
<evidence type="ECO:0000256" key="3">
    <source>
        <dbReference type="SAM" id="MobiDB-lite"/>
    </source>
</evidence>
<dbReference type="Pfam" id="PF01535">
    <property type="entry name" value="PPR"/>
    <property type="match status" value="3"/>
</dbReference>
<name>A0A1Y1JLQ3_PLAGO</name>
<dbReference type="InterPro" id="IPR011990">
    <property type="entry name" value="TPR-like_helical_dom_sf"/>
</dbReference>
<sequence>MKLKYCYYAGYIISNVLCIKVKNNINHISFVNHADNHLVVTRGWEKKRKCISQGSYENNKKKKSKATILTNACRKTLNQLYNKMQDGEAEKQEEQDRKDDINTSEDILKKKRKEKEVEQSIVPLNMDWVKVMNLIYSTKDVDPTTLSFNAAISAVEKKGCLISMLELFEIMKKKNIKPDVVSYKLILSLCDKYHLSEHAEVLFDEMVETDKLTPTYEIYSLMISCFAKVGNGYKAIEFLEKLRNDPFVVEMKSMDTVNDDCNDYDKQGTPHRQGKKNKWEDDFLENDVAKKVAAGGEAAGGEAADKEAAENSNEEKTKYSNQFKEITEKIKNVEKGSSKIQYGEYANVIFACNMSNLPEHGIKYFEELLNTGKYMPSTFVLENIFDLLGKNGNYEKCLEYYSKLKDDPNFKKYINVNILNNILKALSIYNKINIIEDIWKNEFDELSLTPNVISYQYMLKVYSIVDDYENAFKLFKEMQMKKLLNKKNIFPFLYTINAFKNCGIYNYAIYVLRIAKILAISSDDLLMLYNNTMITCINSKKYDVIISLYAELITMQEKASSSLEISINTLGFVLLAFKELKMHEDFTNLKNLIIQKNYKLTPLCSKLVSDTLE</sequence>
<protein>
    <recommendedName>
        <fullName evidence="6">PPR repeat protein</fullName>
    </recommendedName>
</protein>
<feature type="compositionally biased region" description="Basic and acidic residues" evidence="3">
    <location>
        <begin position="86"/>
        <end position="101"/>
    </location>
</feature>
<dbReference type="PROSITE" id="PS51375">
    <property type="entry name" value="PPR"/>
    <property type="match status" value="1"/>
</dbReference>
<evidence type="ECO:0008006" key="6">
    <source>
        <dbReference type="Google" id="ProtNLM"/>
    </source>
</evidence>
<dbReference type="GeneID" id="39749893"/>
<dbReference type="Gene3D" id="1.25.40.10">
    <property type="entry name" value="Tetratricopeptide repeat domain"/>
    <property type="match status" value="2"/>
</dbReference>
<comment type="caution">
    <text evidence="4">The sequence shown here is derived from an EMBL/GenBank/DDBJ whole genome shotgun (WGS) entry which is preliminary data.</text>
</comment>
<evidence type="ECO:0000256" key="1">
    <source>
        <dbReference type="ARBA" id="ARBA00022737"/>
    </source>
</evidence>
<evidence type="ECO:0000256" key="2">
    <source>
        <dbReference type="PROSITE-ProRule" id="PRU00708"/>
    </source>
</evidence>
<dbReference type="PANTHER" id="PTHR47447">
    <property type="entry name" value="OS03G0856100 PROTEIN"/>
    <property type="match status" value="1"/>
</dbReference>
<feature type="repeat" description="PPR" evidence="2">
    <location>
        <begin position="144"/>
        <end position="178"/>
    </location>
</feature>